<organism evidence="12">
    <name type="scientific">Arsenophonus nasoniae</name>
    <name type="common">son-killer infecting Nasonia vitripennis</name>
    <dbReference type="NCBI Taxonomy" id="638"/>
    <lineage>
        <taxon>Bacteria</taxon>
        <taxon>Pseudomonadati</taxon>
        <taxon>Pseudomonadota</taxon>
        <taxon>Gammaproteobacteria</taxon>
        <taxon>Enterobacterales</taxon>
        <taxon>Morganellaceae</taxon>
        <taxon>Arsenophonus</taxon>
    </lineage>
</organism>
<dbReference type="FunFam" id="3.40.980.10:FF:000005">
    <property type="entry name" value="Molybdopterin biosynthesis mog protein"/>
    <property type="match status" value="1"/>
</dbReference>
<dbReference type="SMART" id="SM00852">
    <property type="entry name" value="MoCF_biosynth"/>
    <property type="match status" value="1"/>
</dbReference>
<keyword evidence="5" id="KW-0808">Transferase</keyword>
<comment type="catalytic activity">
    <reaction evidence="9">
        <text>molybdopterin + ATP + H(+) = adenylyl-molybdopterin + diphosphate</text>
        <dbReference type="Rhea" id="RHEA:31331"/>
        <dbReference type="ChEBI" id="CHEBI:15378"/>
        <dbReference type="ChEBI" id="CHEBI:30616"/>
        <dbReference type="ChEBI" id="CHEBI:33019"/>
        <dbReference type="ChEBI" id="CHEBI:58698"/>
        <dbReference type="ChEBI" id="CHEBI:62727"/>
        <dbReference type="EC" id="2.7.7.75"/>
    </reaction>
</comment>
<dbReference type="GO" id="GO:0061598">
    <property type="term" value="F:molybdopterin adenylyltransferase activity"/>
    <property type="evidence" value="ECO:0007669"/>
    <property type="project" value="UniProtKB-EC"/>
</dbReference>
<feature type="domain" description="MoaB/Mog" evidence="11">
    <location>
        <begin position="41"/>
        <end position="187"/>
    </location>
</feature>
<dbReference type="Gene3D" id="3.40.980.10">
    <property type="entry name" value="MoaB/Mog-like domain"/>
    <property type="match status" value="1"/>
</dbReference>
<dbReference type="SUPFAM" id="SSF53218">
    <property type="entry name" value="Molybdenum cofactor biosynthesis proteins"/>
    <property type="match status" value="1"/>
</dbReference>
<keyword evidence="8" id="KW-0501">Molybdenum cofactor biosynthesis</keyword>
<dbReference type="AlphaFoldDB" id="D2TW57"/>
<dbReference type="NCBIfam" id="TIGR00177">
    <property type="entry name" value="molyb_syn"/>
    <property type="match status" value="1"/>
</dbReference>
<proteinExistence type="inferred from homology"/>
<evidence type="ECO:0000313" key="12">
    <source>
        <dbReference type="EMBL" id="CBA71588.1"/>
    </source>
</evidence>
<dbReference type="UniPathway" id="UPA00344"/>
<reference evidence="12" key="1">
    <citation type="journal article" date="2010" name="Insect Mol. Biol.">
        <title>The draft genome sequence of Arsenophonus nasoniae, son-killer bacterium of Nasonia vitripennis, reveals genes associated with virulence and symbiosis.</title>
        <authorList>
            <person name="Wilkes T."/>
            <person name="Darby A.C."/>
            <person name="Choi J."/>
            <person name="Colborne J.K."/>
            <person name="Werren J.H."/>
            <person name="Hurst G.D.D."/>
        </authorList>
    </citation>
    <scope>NUCLEOTIDE SEQUENCE</scope>
</reference>
<dbReference type="GO" id="GO:0005524">
    <property type="term" value="F:ATP binding"/>
    <property type="evidence" value="ECO:0007669"/>
    <property type="project" value="UniProtKB-KW"/>
</dbReference>
<evidence type="ECO:0000256" key="4">
    <source>
        <dbReference type="ARBA" id="ARBA00013491"/>
    </source>
</evidence>
<gene>
    <name evidence="12" type="ORF">ARN_02720</name>
</gene>
<dbReference type="GO" id="GO:0006777">
    <property type="term" value="P:Mo-molybdopterin cofactor biosynthetic process"/>
    <property type="evidence" value="ECO:0007669"/>
    <property type="project" value="UniProtKB-KW"/>
</dbReference>
<evidence type="ECO:0000256" key="8">
    <source>
        <dbReference type="ARBA" id="ARBA00023150"/>
    </source>
</evidence>
<dbReference type="Pfam" id="PF00994">
    <property type="entry name" value="MoCF_biosynth"/>
    <property type="match status" value="1"/>
</dbReference>
<name>D2TW57_9GAMM</name>
<dbReference type="InterPro" id="IPR001453">
    <property type="entry name" value="MoaB/Mog_dom"/>
</dbReference>
<evidence type="ECO:0000256" key="2">
    <source>
        <dbReference type="ARBA" id="ARBA00006112"/>
    </source>
</evidence>
<evidence type="ECO:0000256" key="7">
    <source>
        <dbReference type="ARBA" id="ARBA00022840"/>
    </source>
</evidence>
<dbReference type="PANTHER" id="PTHR43764">
    <property type="entry name" value="MOLYBDENUM COFACTOR BIOSYNTHESIS"/>
    <property type="match status" value="1"/>
</dbReference>
<evidence type="ECO:0000256" key="3">
    <source>
        <dbReference type="ARBA" id="ARBA00012509"/>
    </source>
</evidence>
<comment type="function">
    <text evidence="10">Catalyzes the adenylation of molybdopterin as part of the biosynthesis of the molybdenum-cofactor.</text>
</comment>
<evidence type="ECO:0000256" key="10">
    <source>
        <dbReference type="ARBA" id="ARBA00058212"/>
    </source>
</evidence>
<protein>
    <recommendedName>
        <fullName evidence="4">Molybdopterin adenylyltransferase</fullName>
        <ecNumber evidence="3">2.7.7.75</ecNumber>
    </recommendedName>
</protein>
<evidence type="ECO:0000259" key="11">
    <source>
        <dbReference type="SMART" id="SM00852"/>
    </source>
</evidence>
<dbReference type="InterPro" id="IPR051920">
    <property type="entry name" value="MPT_Adenylyltrnsfr/MoaC-Rel"/>
</dbReference>
<keyword evidence="7" id="KW-0067">ATP-binding</keyword>
<evidence type="ECO:0000256" key="5">
    <source>
        <dbReference type="ARBA" id="ARBA00022679"/>
    </source>
</evidence>
<evidence type="ECO:0000256" key="6">
    <source>
        <dbReference type="ARBA" id="ARBA00022741"/>
    </source>
</evidence>
<dbReference type="CDD" id="cd00886">
    <property type="entry name" value="MogA_MoaB"/>
    <property type="match status" value="1"/>
</dbReference>
<dbReference type="InterPro" id="IPR036425">
    <property type="entry name" value="MoaB/Mog-like_dom_sf"/>
</dbReference>
<accession>D2TW57</accession>
<comment type="similarity">
    <text evidence="2">Belongs to the MoaB/Mog family.</text>
</comment>
<dbReference type="InterPro" id="IPR008284">
    <property type="entry name" value="MoCF_biosynth_CS"/>
</dbReference>
<dbReference type="EC" id="2.7.7.75" evidence="3"/>
<evidence type="ECO:0000256" key="1">
    <source>
        <dbReference type="ARBA" id="ARBA00005046"/>
    </source>
</evidence>
<dbReference type="PANTHER" id="PTHR43764:SF1">
    <property type="entry name" value="MOLYBDOPTERIN MOLYBDOTRANSFERASE"/>
    <property type="match status" value="1"/>
</dbReference>
<dbReference type="NCBIfam" id="NF006932">
    <property type="entry name" value="PRK09417.1"/>
    <property type="match status" value="1"/>
</dbReference>
<keyword evidence="6" id="KW-0547">Nucleotide-binding</keyword>
<evidence type="ECO:0000256" key="9">
    <source>
        <dbReference type="ARBA" id="ARBA00051131"/>
    </source>
</evidence>
<dbReference type="PROSITE" id="PS01078">
    <property type="entry name" value="MOCF_BIOSYNTHESIS_1"/>
    <property type="match status" value="1"/>
</dbReference>
<sequence length="225" mass="24856">MLKGIILFIFGLLQQKLNRFSIKHLVFNIKFEDLMDKLRIGLVSVSDRAAKGIYQDLGIPTLKNWLSTALKTAFTIESRLIPDEQKIIELTLCELVDDLACHLILTTGGTGPALRDVTPDATLAIADREMPGFGEQMRQISLHFVPTAILSRQVGVIRKQTLILNLPGQPKSITETLAGLKDQQGSEIVAGIFASVPYCIQLLEGPYVETDPSVIKAFRPKSAMR</sequence>
<dbReference type="EMBL" id="FN545156">
    <property type="protein sequence ID" value="CBA71588.1"/>
    <property type="molecule type" value="Genomic_DNA"/>
</dbReference>
<comment type="pathway">
    <text evidence="1">Cofactor biosynthesis; molybdopterin biosynthesis.</text>
</comment>